<dbReference type="GO" id="GO:0015886">
    <property type="term" value="P:heme transport"/>
    <property type="evidence" value="ECO:0007669"/>
    <property type="project" value="InterPro"/>
</dbReference>
<sequence>MKKILALVMITVMSLGLMACGTKDKAKETSASKVKKGEDTRIIAGSMSVAEMLAKLDVKIVGRPTTQYDISEKVKPVPEIGLPMNPDLERIKALKPDIYVTSGALEEMIGDRLKENKVNTMFCNLDSYDSVKDTIKKLSEKFNKKENGEKILKEINEKEAQTLKGIDKNKKVKVMILFGAPGHFMLSTKNSFAGSLIEKLGAENIANKANLKGQYVPFSLETALKENPDIIFRMYHGYIDEAKKQVNEEFKTNPQWHKFTAVKENKIYDLDPKLFGVTGDIKIADSLQKMKEYLYK</sequence>
<feature type="domain" description="Fe/B12 periplasmic-binding" evidence="16">
    <location>
        <begin position="41"/>
        <end position="296"/>
    </location>
</feature>
<dbReference type="Pfam" id="PF01497">
    <property type="entry name" value="Peripla_BP_2"/>
    <property type="match status" value="1"/>
</dbReference>
<evidence type="ECO:0000256" key="8">
    <source>
        <dbReference type="ARBA" id="ARBA00022729"/>
    </source>
</evidence>
<dbReference type="InterPro" id="IPR019957">
    <property type="entry name" value="ABC_transptr_haem-bd_IsdE"/>
</dbReference>
<evidence type="ECO:0000256" key="11">
    <source>
        <dbReference type="ARBA" id="ARBA00023139"/>
    </source>
</evidence>
<evidence type="ECO:0000256" key="15">
    <source>
        <dbReference type="SAM" id="SignalP"/>
    </source>
</evidence>
<dbReference type="InterPro" id="IPR002491">
    <property type="entry name" value="ABC_transptr_periplasmic_BD"/>
</dbReference>
<accession>A0A0A0I4E2</accession>
<evidence type="ECO:0000256" key="14">
    <source>
        <dbReference type="ARBA" id="ARBA00031463"/>
    </source>
</evidence>
<evidence type="ECO:0000256" key="10">
    <source>
        <dbReference type="ARBA" id="ARBA00023136"/>
    </source>
</evidence>
<keyword evidence="11" id="KW-0564">Palmitate</keyword>
<dbReference type="RefSeq" id="WP_039255578.1">
    <property type="nucleotide sequence ID" value="NZ_JENJ01000034.1"/>
</dbReference>
<evidence type="ECO:0000256" key="7">
    <source>
        <dbReference type="ARBA" id="ARBA00022723"/>
    </source>
</evidence>
<dbReference type="PANTHER" id="PTHR30535:SF36">
    <property type="entry name" value="HIGH-AFFINITY HEME UPTAKE SYSTEM PROTEIN ISDE"/>
    <property type="match status" value="1"/>
</dbReference>
<comment type="caution">
    <text evidence="17">The sequence shown here is derived from an EMBL/GenBank/DDBJ whole genome shotgun (WGS) entry which is preliminary data.</text>
</comment>
<dbReference type="Gene3D" id="3.40.50.1980">
    <property type="entry name" value="Nitrogenase molybdenum iron protein domain"/>
    <property type="match status" value="2"/>
</dbReference>
<dbReference type="PROSITE" id="PS50983">
    <property type="entry name" value="FE_B12_PBP"/>
    <property type="match status" value="1"/>
</dbReference>
<evidence type="ECO:0000256" key="12">
    <source>
        <dbReference type="ARBA" id="ARBA00023288"/>
    </source>
</evidence>
<dbReference type="PROSITE" id="PS51257">
    <property type="entry name" value="PROKAR_LIPOPROTEIN"/>
    <property type="match status" value="1"/>
</dbReference>
<evidence type="ECO:0000313" key="18">
    <source>
        <dbReference type="Proteomes" id="UP000030012"/>
    </source>
</evidence>
<protein>
    <recommendedName>
        <fullName evidence="3">High-affinity heme uptake system protein IsdE</fullName>
    </recommendedName>
    <alternativeName>
        <fullName evidence="14">Iron-regulated surface determinant protein E</fullName>
    </alternativeName>
    <alternativeName>
        <fullName evidence="13">Staphylococcal iron-regulated protein F</fullName>
    </alternativeName>
</protein>
<dbReference type="InterPro" id="IPR050902">
    <property type="entry name" value="ABC_Transporter_SBP"/>
</dbReference>
<dbReference type="SUPFAM" id="SSF53807">
    <property type="entry name" value="Helical backbone' metal receptor"/>
    <property type="match status" value="1"/>
</dbReference>
<evidence type="ECO:0000256" key="1">
    <source>
        <dbReference type="ARBA" id="ARBA00001970"/>
    </source>
</evidence>
<name>A0A0A0I4E2_CLONO</name>
<dbReference type="GO" id="GO:0020037">
    <property type="term" value="F:heme binding"/>
    <property type="evidence" value="ECO:0007669"/>
    <property type="project" value="InterPro"/>
</dbReference>
<evidence type="ECO:0000256" key="6">
    <source>
        <dbReference type="ARBA" id="ARBA00022617"/>
    </source>
</evidence>
<proteinExistence type="inferred from homology"/>
<evidence type="ECO:0000256" key="5">
    <source>
        <dbReference type="ARBA" id="ARBA00022475"/>
    </source>
</evidence>
<dbReference type="GO" id="GO:0071281">
    <property type="term" value="P:cellular response to iron ion"/>
    <property type="evidence" value="ECO:0007669"/>
    <property type="project" value="TreeGrafter"/>
</dbReference>
<evidence type="ECO:0000256" key="4">
    <source>
        <dbReference type="ARBA" id="ARBA00022448"/>
    </source>
</evidence>
<evidence type="ECO:0000256" key="13">
    <source>
        <dbReference type="ARBA" id="ARBA00031148"/>
    </source>
</evidence>
<keyword evidence="5" id="KW-1003">Cell membrane</keyword>
<evidence type="ECO:0000313" key="17">
    <source>
        <dbReference type="EMBL" id="KGM95677.1"/>
    </source>
</evidence>
<feature type="chain" id="PRO_5039142139" description="High-affinity heme uptake system protein IsdE" evidence="15">
    <location>
        <begin position="20"/>
        <end position="296"/>
    </location>
</feature>
<organism evidence="17 18">
    <name type="scientific">Clostridium novyi A str. 4552</name>
    <dbReference type="NCBI Taxonomy" id="1444289"/>
    <lineage>
        <taxon>Bacteria</taxon>
        <taxon>Bacillati</taxon>
        <taxon>Bacillota</taxon>
        <taxon>Clostridia</taxon>
        <taxon>Eubacteriales</taxon>
        <taxon>Clostridiaceae</taxon>
        <taxon>Clostridium</taxon>
    </lineage>
</organism>
<evidence type="ECO:0000259" key="16">
    <source>
        <dbReference type="PROSITE" id="PS50983"/>
    </source>
</evidence>
<dbReference type="EMBL" id="JENJ01000034">
    <property type="protein sequence ID" value="KGM95677.1"/>
    <property type="molecule type" value="Genomic_DNA"/>
</dbReference>
<keyword evidence="8 15" id="KW-0732">Signal</keyword>
<keyword evidence="6" id="KW-0349">Heme</keyword>
<dbReference type="NCBIfam" id="TIGR03659">
    <property type="entry name" value="IsdE"/>
    <property type="match status" value="1"/>
</dbReference>
<comment type="similarity">
    <text evidence="2">Belongs to the bacterial solute-binding protein 8 family.</text>
</comment>
<comment type="cofactor">
    <cofactor evidence="1">
        <name>heme b</name>
        <dbReference type="ChEBI" id="CHEBI:60344"/>
    </cofactor>
</comment>
<reference evidence="17 18" key="1">
    <citation type="submission" date="2014-01" db="EMBL/GenBank/DDBJ databases">
        <title>Plasmidome dynamics in the species complex Clostridium novyi sensu lato converts strains of independent lineages into distinctly different pathogens.</title>
        <authorList>
            <person name="Skarin H."/>
            <person name="Segerman B."/>
        </authorList>
    </citation>
    <scope>NUCLEOTIDE SEQUENCE [LARGE SCALE GENOMIC DNA]</scope>
    <source>
        <strain evidence="17 18">4552</strain>
    </source>
</reference>
<evidence type="ECO:0000256" key="3">
    <source>
        <dbReference type="ARBA" id="ARBA00015862"/>
    </source>
</evidence>
<dbReference type="AlphaFoldDB" id="A0A0A0I4E2"/>
<evidence type="ECO:0000256" key="9">
    <source>
        <dbReference type="ARBA" id="ARBA00023004"/>
    </source>
</evidence>
<keyword evidence="10" id="KW-0472">Membrane</keyword>
<keyword evidence="12" id="KW-0449">Lipoprotein</keyword>
<gene>
    <name evidence="17" type="ORF">Z968_08450</name>
</gene>
<dbReference type="OrthoDB" id="66025at2"/>
<dbReference type="GO" id="GO:0016020">
    <property type="term" value="C:membrane"/>
    <property type="evidence" value="ECO:0007669"/>
    <property type="project" value="InterPro"/>
</dbReference>
<keyword evidence="4" id="KW-0813">Transport</keyword>
<feature type="signal peptide" evidence="15">
    <location>
        <begin position="1"/>
        <end position="19"/>
    </location>
</feature>
<dbReference type="Proteomes" id="UP000030012">
    <property type="component" value="Unassembled WGS sequence"/>
</dbReference>
<keyword evidence="9" id="KW-0408">Iron</keyword>
<evidence type="ECO:0000256" key="2">
    <source>
        <dbReference type="ARBA" id="ARBA00008814"/>
    </source>
</evidence>
<keyword evidence="7" id="KW-0479">Metal-binding</keyword>
<dbReference type="PANTHER" id="PTHR30535">
    <property type="entry name" value="VITAMIN B12-BINDING PROTEIN"/>
    <property type="match status" value="1"/>
</dbReference>
<dbReference type="GO" id="GO:0046872">
    <property type="term" value="F:metal ion binding"/>
    <property type="evidence" value="ECO:0007669"/>
    <property type="project" value="UniProtKB-KW"/>
</dbReference>